<evidence type="ECO:0000313" key="3">
    <source>
        <dbReference type="EMBL" id="BDS05874.1"/>
    </source>
</evidence>
<evidence type="ECO:0000259" key="2">
    <source>
        <dbReference type="Pfam" id="PF07589"/>
    </source>
</evidence>
<organism evidence="3">
    <name type="scientific">Oceaniferula spumae</name>
    <dbReference type="NCBI Taxonomy" id="2979115"/>
    <lineage>
        <taxon>Bacteria</taxon>
        <taxon>Pseudomonadati</taxon>
        <taxon>Verrucomicrobiota</taxon>
        <taxon>Verrucomicrobiia</taxon>
        <taxon>Verrucomicrobiales</taxon>
        <taxon>Verrucomicrobiaceae</taxon>
        <taxon>Oceaniferula</taxon>
    </lineage>
</organism>
<feature type="chain" id="PRO_5043591256" description="Ice-binding protein C-terminal domain-containing protein" evidence="1">
    <location>
        <begin position="26"/>
        <end position="224"/>
    </location>
</feature>
<keyword evidence="1" id="KW-0732">Signal</keyword>
<accession>A0AAT9FIP8</accession>
<feature type="signal peptide" evidence="1">
    <location>
        <begin position="1"/>
        <end position="25"/>
    </location>
</feature>
<dbReference type="KEGG" id="osu:NT6N_09140"/>
<reference evidence="3" key="1">
    <citation type="submission" date="2024-07" db="EMBL/GenBank/DDBJ databases">
        <title>Complete genome sequence of Verrucomicrobiaceae bacterium NT6N.</title>
        <authorList>
            <person name="Huang C."/>
            <person name="Takami H."/>
            <person name="Hamasaki K."/>
        </authorList>
    </citation>
    <scope>NUCLEOTIDE SEQUENCE</scope>
    <source>
        <strain evidence="3">NT6N</strain>
    </source>
</reference>
<proteinExistence type="predicted"/>
<gene>
    <name evidence="3" type="ORF">NT6N_09140</name>
</gene>
<protein>
    <recommendedName>
        <fullName evidence="2">Ice-binding protein C-terminal domain-containing protein</fullName>
    </recommendedName>
</protein>
<feature type="domain" description="Ice-binding protein C-terminal" evidence="2">
    <location>
        <begin position="200"/>
        <end position="223"/>
    </location>
</feature>
<dbReference type="Pfam" id="PF07589">
    <property type="entry name" value="PEP-CTERM"/>
    <property type="match status" value="1"/>
</dbReference>
<dbReference type="NCBIfam" id="TIGR02595">
    <property type="entry name" value="PEP_CTERM"/>
    <property type="match status" value="1"/>
</dbReference>
<name>A0AAT9FIP8_9BACT</name>
<dbReference type="AlphaFoldDB" id="A0AAT9FIP8"/>
<sequence length="224" mass="23614">MIMKSNIKLLAAATTFLAFSQASQSATVAFTFSGNKTPQMASGAGNSEILYSFTATGDFDGAADGVDTFTWDIRFSAFNRTIANDQVTLTNQVQAQTDGTEFNSGGNSTNWNSQSLVFAIENEQLTTTAPGSYDYTFNGFTSMFLTAGTFYLGTGADTISLVSTGNSVDTFAAPQLSPLVITATNSERNRQLSGSFTIAAVPEPSSTALLGLGGIALILRHRRA</sequence>
<evidence type="ECO:0000256" key="1">
    <source>
        <dbReference type="SAM" id="SignalP"/>
    </source>
</evidence>
<dbReference type="EMBL" id="AP026866">
    <property type="protein sequence ID" value="BDS05874.1"/>
    <property type="molecule type" value="Genomic_DNA"/>
</dbReference>
<dbReference type="InterPro" id="IPR013424">
    <property type="entry name" value="Ice-binding_C"/>
</dbReference>